<comment type="caution">
    <text evidence="1">The sequence shown here is derived from an EMBL/GenBank/DDBJ whole genome shotgun (WGS) entry which is preliminary data.</text>
</comment>
<dbReference type="OrthoDB" id="3464637at2"/>
<dbReference type="InterPro" id="IPR015943">
    <property type="entry name" value="WD40/YVTN_repeat-like_dom_sf"/>
</dbReference>
<dbReference type="STRING" id="501010.NOSIN_05565"/>
<dbReference type="AlphaFoldDB" id="A0A1V3BY42"/>
<dbReference type="RefSeq" id="WP_077689713.1">
    <property type="nucleotide sequence ID" value="NZ_MCOK01000001.1"/>
</dbReference>
<dbReference type="Proteomes" id="UP000189004">
    <property type="component" value="Unassembled WGS sequence"/>
</dbReference>
<evidence type="ECO:0000313" key="1">
    <source>
        <dbReference type="EMBL" id="OOC53343.1"/>
    </source>
</evidence>
<evidence type="ECO:0000313" key="2">
    <source>
        <dbReference type="Proteomes" id="UP000189004"/>
    </source>
</evidence>
<accession>A0A1V3BY42</accession>
<gene>
    <name evidence="1" type="ORF">NOSIN_05565</name>
</gene>
<organism evidence="1 2">
    <name type="scientific">Nocardiopsis sinuspersici</name>
    <dbReference type="NCBI Taxonomy" id="501010"/>
    <lineage>
        <taxon>Bacteria</taxon>
        <taxon>Bacillati</taxon>
        <taxon>Actinomycetota</taxon>
        <taxon>Actinomycetes</taxon>
        <taxon>Streptosporangiales</taxon>
        <taxon>Nocardiopsidaceae</taxon>
        <taxon>Nocardiopsis</taxon>
    </lineage>
</organism>
<proteinExistence type="predicted"/>
<reference evidence="2" key="1">
    <citation type="submission" date="2016-08" db="EMBL/GenBank/DDBJ databases">
        <authorList>
            <person name="Tokovenko B."/>
            <person name="Kalinowski J."/>
        </authorList>
    </citation>
    <scope>NUCLEOTIDE SEQUENCE [LARGE SCALE GENOMIC DNA]</scope>
    <source>
        <strain evidence="2">UTMC102</strain>
    </source>
</reference>
<dbReference type="EMBL" id="MCOK01000001">
    <property type="protein sequence ID" value="OOC53343.1"/>
    <property type="molecule type" value="Genomic_DNA"/>
</dbReference>
<sequence length="219" mass="23974">MTILAGIVRDLPVNALTPCGLTWFGQFLWFSEGFTRRISAVDPHSGEVVHQISCDDMSTDLTTLRGGLLQIVGEDDRLRLLDPGNGATLDEAPNPRPGHAVTGIEAGREGIWMSYGDLGVLDFRSLDGLALLETVSVGGHPTGVTVSDGFVAYADHQRSRLTLLDVNGHHRRLAVSVWGRPSALTWDGRLHWYCDYDTLQLRAVELPGFRRSAGHDSRC</sequence>
<dbReference type="SUPFAM" id="SSF63825">
    <property type="entry name" value="YWTD domain"/>
    <property type="match status" value="1"/>
</dbReference>
<evidence type="ECO:0008006" key="3">
    <source>
        <dbReference type="Google" id="ProtNLM"/>
    </source>
</evidence>
<name>A0A1V3BY42_9ACTN</name>
<dbReference type="Gene3D" id="2.130.10.10">
    <property type="entry name" value="YVTN repeat-like/Quinoprotein amine dehydrogenase"/>
    <property type="match status" value="1"/>
</dbReference>
<keyword evidence="2" id="KW-1185">Reference proteome</keyword>
<protein>
    <recommendedName>
        <fullName evidence="3">Glutamine cyclotransferase</fullName>
    </recommendedName>
</protein>